<evidence type="ECO:0000313" key="2">
    <source>
        <dbReference type="EMBL" id="KKN80603.1"/>
    </source>
</evidence>
<comment type="caution">
    <text evidence="2">The sequence shown here is derived from an EMBL/GenBank/DDBJ whole genome shotgun (WGS) entry which is preliminary data.</text>
</comment>
<evidence type="ECO:0000256" key="1">
    <source>
        <dbReference type="SAM" id="MobiDB-lite"/>
    </source>
</evidence>
<organism evidence="2">
    <name type="scientific">marine sediment metagenome</name>
    <dbReference type="NCBI Taxonomy" id="412755"/>
    <lineage>
        <taxon>unclassified sequences</taxon>
        <taxon>metagenomes</taxon>
        <taxon>ecological metagenomes</taxon>
    </lineage>
</organism>
<protein>
    <submittedName>
        <fullName evidence="2">Uncharacterized protein</fullName>
    </submittedName>
</protein>
<feature type="region of interest" description="Disordered" evidence="1">
    <location>
        <begin position="1"/>
        <end position="45"/>
    </location>
</feature>
<accession>A0A0F9WPG0</accession>
<dbReference type="EMBL" id="LAZR01000228">
    <property type="protein sequence ID" value="KKN80603.1"/>
    <property type="molecule type" value="Genomic_DNA"/>
</dbReference>
<proteinExistence type="predicted"/>
<feature type="compositionally biased region" description="Low complexity" evidence="1">
    <location>
        <begin position="19"/>
        <end position="29"/>
    </location>
</feature>
<gene>
    <name evidence="2" type="ORF">LCGC14_0328220</name>
</gene>
<sequence>MAGCGGDSEADSKAATQGNNSPSSSSAAPETIQKGGDDQLGEDGLPKVARNTSYWVYHFEPVDRAAREEYSDMSQDRSAFNIYHKKRTWAEPALEVVSSGSCNCADLFAESGKSAVFMKDRADQYPSDDQAKALKLLEDQLQVTLDNTNYSDRVFEKLTPAITVSYSEEEGGYILPDGLVSSTERVERPRAFNGSKVQHGFVYKGGFDKITVEDQDVRAKIDSTIEAGSLSLAVYGYVESLSGRKPGSIKHDRFVQIKPQLIDMVDVRTGETLYSVEL</sequence>
<reference evidence="2" key="1">
    <citation type="journal article" date="2015" name="Nature">
        <title>Complex archaea that bridge the gap between prokaryotes and eukaryotes.</title>
        <authorList>
            <person name="Spang A."/>
            <person name="Saw J.H."/>
            <person name="Jorgensen S.L."/>
            <person name="Zaremba-Niedzwiedzka K."/>
            <person name="Martijn J."/>
            <person name="Lind A.E."/>
            <person name="van Eijk R."/>
            <person name="Schleper C."/>
            <person name="Guy L."/>
            <person name="Ettema T.J."/>
        </authorList>
    </citation>
    <scope>NUCLEOTIDE SEQUENCE</scope>
</reference>
<dbReference type="AlphaFoldDB" id="A0A0F9WPG0"/>
<name>A0A0F9WPG0_9ZZZZ</name>